<sequence>MGDENGPFSLLSSPSPRLNPSPPYHKPGPPPLQPSLFLSFPPLPRPDLLDPRSALSQLSHHLLFHKTLASLSLSPLSPPPWPSV</sequence>
<organism evidence="1 2">
    <name type="scientific">Violaceomyces palustris</name>
    <dbReference type="NCBI Taxonomy" id="1673888"/>
    <lineage>
        <taxon>Eukaryota</taxon>
        <taxon>Fungi</taxon>
        <taxon>Dikarya</taxon>
        <taxon>Basidiomycota</taxon>
        <taxon>Ustilaginomycotina</taxon>
        <taxon>Ustilaginomycetes</taxon>
        <taxon>Violaceomycetales</taxon>
        <taxon>Violaceomycetaceae</taxon>
        <taxon>Violaceomyces</taxon>
    </lineage>
</organism>
<keyword evidence="2" id="KW-1185">Reference proteome</keyword>
<evidence type="ECO:0000313" key="1">
    <source>
        <dbReference type="EMBL" id="PWN53949.1"/>
    </source>
</evidence>
<evidence type="ECO:0000313" key="2">
    <source>
        <dbReference type="Proteomes" id="UP000245626"/>
    </source>
</evidence>
<reference evidence="1 2" key="1">
    <citation type="journal article" date="2018" name="Mol. Biol. Evol.">
        <title>Broad Genomic Sampling Reveals a Smut Pathogenic Ancestry of the Fungal Clade Ustilaginomycotina.</title>
        <authorList>
            <person name="Kijpornyongpan T."/>
            <person name="Mondo S.J."/>
            <person name="Barry K."/>
            <person name="Sandor L."/>
            <person name="Lee J."/>
            <person name="Lipzen A."/>
            <person name="Pangilinan J."/>
            <person name="LaButti K."/>
            <person name="Hainaut M."/>
            <person name="Henrissat B."/>
            <person name="Grigoriev I.V."/>
            <person name="Spatafora J.W."/>
            <person name="Aime M.C."/>
        </authorList>
    </citation>
    <scope>NUCLEOTIDE SEQUENCE [LARGE SCALE GENOMIC DNA]</scope>
    <source>
        <strain evidence="1 2">SA 807</strain>
    </source>
</reference>
<protein>
    <submittedName>
        <fullName evidence="1">Uncharacterized protein</fullName>
    </submittedName>
</protein>
<name>A0ACD0P7M4_9BASI</name>
<dbReference type="EMBL" id="KZ819703">
    <property type="protein sequence ID" value="PWN53949.1"/>
    <property type="molecule type" value="Genomic_DNA"/>
</dbReference>
<gene>
    <name evidence="1" type="ORF">IE53DRAFT_76510</name>
</gene>
<dbReference type="Proteomes" id="UP000245626">
    <property type="component" value="Unassembled WGS sequence"/>
</dbReference>
<accession>A0ACD0P7M4</accession>
<proteinExistence type="predicted"/>